<feature type="region of interest" description="Disordered" evidence="2">
    <location>
        <begin position="306"/>
        <end position="335"/>
    </location>
</feature>
<dbReference type="InterPro" id="IPR012349">
    <property type="entry name" value="Split_barrel_FMN-bd"/>
</dbReference>
<name>A0A6A5XZ18_9PLEO</name>
<keyword evidence="5" id="KW-1185">Reference proteome</keyword>
<proteinExistence type="predicted"/>
<dbReference type="InterPro" id="IPR050268">
    <property type="entry name" value="NADH-dep_flavin_reductase"/>
</dbReference>
<protein>
    <recommendedName>
        <fullName evidence="3">Flavin reductase like domain-containing protein</fullName>
    </recommendedName>
</protein>
<keyword evidence="1" id="KW-0560">Oxidoreductase</keyword>
<dbReference type="InterPro" id="IPR002563">
    <property type="entry name" value="Flavin_Rdtase-like_dom"/>
</dbReference>
<evidence type="ECO:0000313" key="5">
    <source>
        <dbReference type="Proteomes" id="UP000799778"/>
    </source>
</evidence>
<dbReference type="SMART" id="SM00903">
    <property type="entry name" value="Flavin_Reduct"/>
    <property type="match status" value="1"/>
</dbReference>
<dbReference type="PANTHER" id="PTHR30466">
    <property type="entry name" value="FLAVIN REDUCTASE"/>
    <property type="match status" value="1"/>
</dbReference>
<dbReference type="OrthoDB" id="2015405at2759"/>
<dbReference type="GeneID" id="54291188"/>
<evidence type="ECO:0000256" key="1">
    <source>
        <dbReference type="ARBA" id="ARBA00023002"/>
    </source>
</evidence>
<gene>
    <name evidence="4" type="ORF">BU24DRAFT_491395</name>
</gene>
<feature type="domain" description="Flavin reductase like" evidence="3">
    <location>
        <begin position="125"/>
        <end position="284"/>
    </location>
</feature>
<evidence type="ECO:0000313" key="4">
    <source>
        <dbReference type="EMBL" id="KAF2018432.1"/>
    </source>
</evidence>
<evidence type="ECO:0000259" key="3">
    <source>
        <dbReference type="SMART" id="SM00903"/>
    </source>
</evidence>
<feature type="compositionally biased region" description="Polar residues" evidence="2">
    <location>
        <begin position="306"/>
        <end position="320"/>
    </location>
</feature>
<feature type="region of interest" description="Disordered" evidence="2">
    <location>
        <begin position="96"/>
        <end position="115"/>
    </location>
</feature>
<dbReference type="AlphaFoldDB" id="A0A6A5XZ18"/>
<dbReference type="SUPFAM" id="SSF50475">
    <property type="entry name" value="FMN-binding split barrel"/>
    <property type="match status" value="1"/>
</dbReference>
<dbReference type="GO" id="GO:0042602">
    <property type="term" value="F:riboflavin reductase (NADPH) activity"/>
    <property type="evidence" value="ECO:0007669"/>
    <property type="project" value="TreeGrafter"/>
</dbReference>
<feature type="region of interest" description="Disordered" evidence="2">
    <location>
        <begin position="60"/>
        <end position="84"/>
    </location>
</feature>
<sequence length="509" mass="56033">MPIPRRSAGRFFAAFYDWSCLAQRPHYTSRSFTVQPNGGWYCQSQSSRSLTTTRIHQTSEGQLRANTEEDGRIMSIGSSGGEAISSDTKILSNEEMAQNKKGSIEQERSRNNAPEELQHSLRTLMRRVTHPIVVLTAASADTEGNAEPVGMAISSFNTVTLHPPTISFNIQSPSRTLTAIRDEGGNFLVHFLPPSLKSAVIADAFTWGNGPSALANRKDVLNDGQTPASSKIPNDQVAAYMSCKIVKELDVADHVIIAAEVLDIQDCTTSAAPFLTYVNGHFIDKRGRLFTKENIKELSLKHRSPSQLNQTINASESISHTTKDNKQARDSSSEGTMFKQEISLELLEDRVRQFVRTRPIQAATWQSAEILAALNMAVDAHVTTEQGVMPSTSARIVSSLIRKACGEQLPHLNGQERQVVAAYLRRSRETPKSLRIIKVGSERFEWTKYFAKDFSGEAVGFETVNEASDPGHGSSEAAMKVAETRGTFEEKPVVPGAFQAYKLDGSRRS</sequence>
<dbReference type="GO" id="GO:0010181">
    <property type="term" value="F:FMN binding"/>
    <property type="evidence" value="ECO:0007669"/>
    <property type="project" value="InterPro"/>
</dbReference>
<reference evidence="4" key="1">
    <citation type="journal article" date="2020" name="Stud. Mycol.">
        <title>101 Dothideomycetes genomes: a test case for predicting lifestyles and emergence of pathogens.</title>
        <authorList>
            <person name="Haridas S."/>
            <person name="Albert R."/>
            <person name="Binder M."/>
            <person name="Bloem J."/>
            <person name="Labutti K."/>
            <person name="Salamov A."/>
            <person name="Andreopoulos B."/>
            <person name="Baker S."/>
            <person name="Barry K."/>
            <person name="Bills G."/>
            <person name="Bluhm B."/>
            <person name="Cannon C."/>
            <person name="Castanera R."/>
            <person name="Culley D."/>
            <person name="Daum C."/>
            <person name="Ezra D."/>
            <person name="Gonzalez J."/>
            <person name="Henrissat B."/>
            <person name="Kuo A."/>
            <person name="Liang C."/>
            <person name="Lipzen A."/>
            <person name="Lutzoni F."/>
            <person name="Magnuson J."/>
            <person name="Mondo S."/>
            <person name="Nolan M."/>
            <person name="Ohm R."/>
            <person name="Pangilinan J."/>
            <person name="Park H.-J."/>
            <person name="Ramirez L."/>
            <person name="Alfaro M."/>
            <person name="Sun H."/>
            <person name="Tritt A."/>
            <person name="Yoshinaga Y."/>
            <person name="Zwiers L.-H."/>
            <person name="Turgeon B."/>
            <person name="Goodwin S."/>
            <person name="Spatafora J."/>
            <person name="Crous P."/>
            <person name="Grigoriev I."/>
        </authorList>
    </citation>
    <scope>NUCLEOTIDE SEQUENCE</scope>
    <source>
        <strain evidence="4">CBS 175.79</strain>
    </source>
</reference>
<organism evidence="4 5">
    <name type="scientific">Aaosphaeria arxii CBS 175.79</name>
    <dbReference type="NCBI Taxonomy" id="1450172"/>
    <lineage>
        <taxon>Eukaryota</taxon>
        <taxon>Fungi</taxon>
        <taxon>Dikarya</taxon>
        <taxon>Ascomycota</taxon>
        <taxon>Pezizomycotina</taxon>
        <taxon>Dothideomycetes</taxon>
        <taxon>Pleosporomycetidae</taxon>
        <taxon>Pleosporales</taxon>
        <taxon>Pleosporales incertae sedis</taxon>
        <taxon>Aaosphaeria</taxon>
    </lineage>
</organism>
<dbReference type="PANTHER" id="PTHR30466:SF1">
    <property type="entry name" value="FMN REDUCTASE (NADH) RUTF"/>
    <property type="match status" value="1"/>
</dbReference>
<feature type="compositionally biased region" description="Low complexity" evidence="2">
    <location>
        <begin position="73"/>
        <end position="84"/>
    </location>
</feature>
<feature type="compositionally biased region" description="Basic and acidic residues" evidence="2">
    <location>
        <begin position="321"/>
        <end position="332"/>
    </location>
</feature>
<dbReference type="Pfam" id="PF01613">
    <property type="entry name" value="Flavin_Reduct"/>
    <property type="match status" value="1"/>
</dbReference>
<dbReference type="EMBL" id="ML978068">
    <property type="protein sequence ID" value="KAF2018432.1"/>
    <property type="molecule type" value="Genomic_DNA"/>
</dbReference>
<accession>A0A6A5XZ18</accession>
<dbReference type="Gene3D" id="2.30.110.10">
    <property type="entry name" value="Electron Transport, Fmn-binding Protein, Chain A"/>
    <property type="match status" value="1"/>
</dbReference>
<dbReference type="RefSeq" id="XP_033386771.1">
    <property type="nucleotide sequence ID" value="XM_033533791.1"/>
</dbReference>
<dbReference type="Proteomes" id="UP000799778">
    <property type="component" value="Unassembled WGS sequence"/>
</dbReference>
<evidence type="ECO:0000256" key="2">
    <source>
        <dbReference type="SAM" id="MobiDB-lite"/>
    </source>
</evidence>